<protein>
    <recommendedName>
        <fullName evidence="6">Bifunctional ligase/repressor BirA</fullName>
    </recommendedName>
    <alternativeName>
        <fullName evidence="6">Biotin operon repressor</fullName>
    </alternativeName>
    <alternativeName>
        <fullName evidence="6">Biotin--[acetyl-CoA-carboxylase] ligase</fullName>
        <ecNumber evidence="6">6.3.4.15</ecNumber>
    </alternativeName>
    <alternativeName>
        <fullName evidence="6">Biotin--protein ligase</fullName>
    </alternativeName>
    <alternativeName>
        <fullName evidence="6">Biotin-[acetyl-CoA carboxylase] synthetase</fullName>
    </alternativeName>
</protein>
<evidence type="ECO:0000259" key="7">
    <source>
        <dbReference type="PROSITE" id="PS51733"/>
    </source>
</evidence>
<dbReference type="InterPro" id="IPR030855">
    <property type="entry name" value="Bifunct_BirA"/>
</dbReference>
<dbReference type="GO" id="GO:0005737">
    <property type="term" value="C:cytoplasm"/>
    <property type="evidence" value="ECO:0007669"/>
    <property type="project" value="TreeGrafter"/>
</dbReference>
<keyword evidence="2 6" id="KW-0547">Nucleotide-binding</keyword>
<gene>
    <name evidence="6" type="primary">birA</name>
    <name evidence="8" type="ORF">OOA_19574</name>
</gene>
<dbReference type="HOGENOM" id="CLU_051096_4_0_6"/>
<dbReference type="GO" id="GO:0006355">
    <property type="term" value="P:regulation of DNA-templated transcription"/>
    <property type="evidence" value="ECO:0007669"/>
    <property type="project" value="UniProtKB-UniRule"/>
</dbReference>
<dbReference type="PANTHER" id="PTHR12835:SF5">
    <property type="entry name" value="BIOTIN--PROTEIN LIGASE"/>
    <property type="match status" value="1"/>
</dbReference>
<dbReference type="eggNOG" id="COG1654">
    <property type="taxonomic scope" value="Bacteria"/>
</dbReference>
<dbReference type="PANTHER" id="PTHR12835">
    <property type="entry name" value="BIOTIN PROTEIN LIGASE"/>
    <property type="match status" value="1"/>
</dbReference>
<dbReference type="Gene3D" id="1.10.10.10">
    <property type="entry name" value="Winged helix-like DNA-binding domain superfamily/Winged helix DNA-binding domain"/>
    <property type="match status" value="1"/>
</dbReference>
<keyword evidence="3 6" id="KW-0067">ATP-binding</keyword>
<reference evidence="8 9" key="1">
    <citation type="journal article" date="2012" name="BMC Genomics">
        <title>Comparative genomics of bacteria in the genus Providencia isolated from wild Drosophila melanogaster.</title>
        <authorList>
            <person name="Galac M.R."/>
            <person name="Lazzaro B.P."/>
        </authorList>
    </citation>
    <scope>NUCLEOTIDE SEQUENCE [LARGE SCALE GENOMIC DNA]</scope>
    <source>
        <strain evidence="8 9">DSM 19968</strain>
    </source>
</reference>
<keyword evidence="6" id="KW-0804">Transcription</keyword>
<dbReference type="NCBIfam" id="NF008847">
    <property type="entry name" value="PRK11886.1-2"/>
    <property type="match status" value="1"/>
</dbReference>
<comment type="function">
    <text evidence="6">Acts both as a biotin--[acetyl-CoA-carboxylase] ligase and a biotin-operon repressor. In the presence of ATP, BirA activates biotin to form the BirA-biotinyl-5'-adenylate (BirA-bio-5'-AMP or holoBirA) complex. HoloBirA can either transfer the biotinyl moiety to the biotin carboxyl carrier protein (BCCP) subunit of acetyl-CoA carboxylase, or bind to the biotin operator site and inhibit transcription of the operon.</text>
</comment>
<dbReference type="InterPro" id="IPR008988">
    <property type="entry name" value="Transcriptional_repressor_C"/>
</dbReference>
<evidence type="ECO:0000256" key="5">
    <source>
        <dbReference type="ARBA" id="ARBA00047846"/>
    </source>
</evidence>
<dbReference type="RefSeq" id="WP_008913875.1">
    <property type="nucleotide sequence ID" value="NZ_KB233228.1"/>
</dbReference>
<feature type="binding site" evidence="6">
    <location>
        <begin position="89"/>
        <end position="91"/>
    </location>
    <ligand>
        <name>biotin</name>
        <dbReference type="ChEBI" id="CHEBI:57586"/>
    </ligand>
</feature>
<comment type="similarity">
    <text evidence="6">Belongs to the biotin--protein ligase family.</text>
</comment>
<dbReference type="HAMAP" id="MF_00978">
    <property type="entry name" value="Bifunct_BirA"/>
    <property type="match status" value="1"/>
</dbReference>
<dbReference type="InterPro" id="IPR004143">
    <property type="entry name" value="BPL_LPL_catalytic"/>
</dbReference>
<dbReference type="STRING" id="1141662.OOA_19574"/>
<dbReference type="InterPro" id="IPR013196">
    <property type="entry name" value="HTH_11"/>
</dbReference>
<feature type="binding site" evidence="6">
    <location>
        <position position="112"/>
    </location>
    <ligand>
        <name>biotin</name>
        <dbReference type="ChEBI" id="CHEBI:57586"/>
    </ligand>
</feature>
<dbReference type="InterPro" id="IPR004408">
    <property type="entry name" value="Biotin_CoA_COase_ligase"/>
</dbReference>
<keyword evidence="1 6" id="KW-0436">Ligase</keyword>
<name>K8W9N3_9GAMM</name>
<feature type="binding site" evidence="6">
    <location>
        <position position="183"/>
    </location>
    <ligand>
        <name>biotin</name>
        <dbReference type="ChEBI" id="CHEBI:57586"/>
    </ligand>
</feature>
<evidence type="ECO:0000256" key="6">
    <source>
        <dbReference type="HAMAP-Rule" id="MF_00978"/>
    </source>
</evidence>
<evidence type="ECO:0000256" key="2">
    <source>
        <dbReference type="ARBA" id="ARBA00022741"/>
    </source>
</evidence>
<dbReference type="PROSITE" id="PS51733">
    <property type="entry name" value="BPL_LPL_CATALYTIC"/>
    <property type="match status" value="1"/>
</dbReference>
<dbReference type="NCBIfam" id="NF008849">
    <property type="entry name" value="PRK11886.1-4"/>
    <property type="match status" value="1"/>
</dbReference>
<dbReference type="FunFam" id="3.30.930.10:FF:000050">
    <property type="entry name" value="Bifunctional ligase/repressor BirA"/>
    <property type="match status" value="1"/>
</dbReference>
<dbReference type="eggNOG" id="COG0340">
    <property type="taxonomic scope" value="Bacteria"/>
</dbReference>
<sequence length="325" mass="35898">MKEVSIPLQLISILSDAQVHSGQQLGDTLGMTRAGINKHIKTVRSWGIEVQTITGKGYKLPYPINLLNVELIKKYIKDNDIIVEPVIDSTNQYMLERIPHLSSGDTCLAEYQSAGRGRRGRQWISPFGCNLYLSMYWKLDQGPAAAIGLSLVVGIIIAETLNKLTKGKIKVKWPNDLYLNDKKLAGILVELTGKTGDAAHIIIGVGINIGMGKNNIEIENTINQEWASLADEVESIERNILSVNIIQALKEALTLFEKEGLSPFVNRWFELDNFLGRSVKLLIGNDVISGVEKGINQQGALLLEQDNGDIIPYIGGEISLRPNEK</sequence>
<evidence type="ECO:0000313" key="8">
    <source>
        <dbReference type="EMBL" id="EKT52895.1"/>
    </source>
</evidence>
<dbReference type="InterPro" id="IPR036388">
    <property type="entry name" value="WH-like_DNA-bd_sf"/>
</dbReference>
<evidence type="ECO:0000256" key="3">
    <source>
        <dbReference type="ARBA" id="ARBA00022840"/>
    </source>
</evidence>
<dbReference type="Proteomes" id="UP000009336">
    <property type="component" value="Unassembled WGS sequence"/>
</dbReference>
<keyword evidence="9" id="KW-1185">Reference proteome</keyword>
<dbReference type="InterPro" id="IPR003142">
    <property type="entry name" value="BPL_C"/>
</dbReference>
<dbReference type="GO" id="GO:0003677">
    <property type="term" value="F:DNA binding"/>
    <property type="evidence" value="ECO:0007669"/>
    <property type="project" value="UniProtKB-UniRule"/>
</dbReference>
<dbReference type="SUPFAM" id="SSF50037">
    <property type="entry name" value="C-terminal domain of transcriptional repressors"/>
    <property type="match status" value="1"/>
</dbReference>
<evidence type="ECO:0000256" key="1">
    <source>
        <dbReference type="ARBA" id="ARBA00022598"/>
    </source>
</evidence>
<dbReference type="EC" id="6.3.4.15" evidence="6"/>
<keyword evidence="6" id="KW-0805">Transcription regulation</keyword>
<dbReference type="PATRIC" id="fig|1141662.3.peg.3977"/>
<keyword evidence="6" id="KW-0678">Repressor</keyword>
<dbReference type="CDD" id="cd16442">
    <property type="entry name" value="BPL"/>
    <property type="match status" value="1"/>
</dbReference>
<proteinExistence type="inferred from homology"/>
<dbReference type="InterPro" id="IPR045864">
    <property type="entry name" value="aa-tRNA-synth_II/BPL/LPL"/>
</dbReference>
<feature type="domain" description="BPL/LPL catalytic" evidence="7">
    <location>
        <begin position="66"/>
        <end position="257"/>
    </location>
</feature>
<dbReference type="GO" id="GO:0004077">
    <property type="term" value="F:biotin--[biotin carboxyl-carrier protein] ligase activity"/>
    <property type="evidence" value="ECO:0007669"/>
    <property type="project" value="UniProtKB-UniRule"/>
</dbReference>
<dbReference type="OrthoDB" id="9807064at2"/>
<dbReference type="NCBIfam" id="TIGR00121">
    <property type="entry name" value="birA_ligase"/>
    <property type="match status" value="1"/>
</dbReference>
<dbReference type="Gene3D" id="3.30.930.10">
    <property type="entry name" value="Bira Bifunctional Protein, Domain 2"/>
    <property type="match status" value="1"/>
</dbReference>
<feature type="DNA-binding region" description="H-T-H motif" evidence="6">
    <location>
        <begin position="22"/>
        <end position="41"/>
    </location>
</feature>
<evidence type="ECO:0000256" key="4">
    <source>
        <dbReference type="ARBA" id="ARBA00023267"/>
    </source>
</evidence>
<dbReference type="Pfam" id="PF02237">
    <property type="entry name" value="BPL_C"/>
    <property type="match status" value="1"/>
</dbReference>
<comment type="caution">
    <text evidence="8">The sequence shown here is derived from an EMBL/GenBank/DDBJ whole genome shotgun (WGS) entry which is preliminary data.</text>
</comment>
<dbReference type="GO" id="GO:0005524">
    <property type="term" value="F:ATP binding"/>
    <property type="evidence" value="ECO:0007669"/>
    <property type="project" value="UniProtKB-UniRule"/>
</dbReference>
<accession>K8W9N3</accession>
<dbReference type="Pfam" id="PF03099">
    <property type="entry name" value="BPL_LplA_LipB"/>
    <property type="match status" value="1"/>
</dbReference>
<dbReference type="EMBL" id="AKKL01000056">
    <property type="protein sequence ID" value="EKT52895.1"/>
    <property type="molecule type" value="Genomic_DNA"/>
</dbReference>
<keyword evidence="4 6" id="KW-0092">Biotin</keyword>
<evidence type="ECO:0000313" key="9">
    <source>
        <dbReference type="Proteomes" id="UP000009336"/>
    </source>
</evidence>
<comment type="catalytic activity">
    <reaction evidence="5 6">
        <text>biotin + L-lysyl-[protein] + ATP = N(6)-biotinyl-L-lysyl-[protein] + AMP + diphosphate + H(+)</text>
        <dbReference type="Rhea" id="RHEA:11756"/>
        <dbReference type="Rhea" id="RHEA-COMP:9752"/>
        <dbReference type="Rhea" id="RHEA-COMP:10505"/>
        <dbReference type="ChEBI" id="CHEBI:15378"/>
        <dbReference type="ChEBI" id="CHEBI:29969"/>
        <dbReference type="ChEBI" id="CHEBI:30616"/>
        <dbReference type="ChEBI" id="CHEBI:33019"/>
        <dbReference type="ChEBI" id="CHEBI:57586"/>
        <dbReference type="ChEBI" id="CHEBI:83144"/>
        <dbReference type="ChEBI" id="CHEBI:456215"/>
        <dbReference type="EC" id="6.3.4.15"/>
    </reaction>
</comment>
<feature type="binding site" evidence="6">
    <location>
        <begin position="116"/>
        <end position="118"/>
    </location>
    <ligand>
        <name>biotin</name>
        <dbReference type="ChEBI" id="CHEBI:57586"/>
    </ligand>
</feature>
<dbReference type="InterPro" id="IPR036390">
    <property type="entry name" value="WH_DNA-bd_sf"/>
</dbReference>
<dbReference type="Gene3D" id="2.30.30.100">
    <property type="match status" value="1"/>
</dbReference>
<organism evidence="8 9">
    <name type="scientific">Providencia burhodogranariea DSM 19968</name>
    <dbReference type="NCBI Taxonomy" id="1141662"/>
    <lineage>
        <taxon>Bacteria</taxon>
        <taxon>Pseudomonadati</taxon>
        <taxon>Pseudomonadota</taxon>
        <taxon>Gammaproteobacteria</taxon>
        <taxon>Enterobacterales</taxon>
        <taxon>Morganellaceae</taxon>
        <taxon>Providencia</taxon>
    </lineage>
</organism>
<dbReference type="SUPFAM" id="SSF55681">
    <property type="entry name" value="Class II aaRS and biotin synthetases"/>
    <property type="match status" value="1"/>
</dbReference>
<dbReference type="SUPFAM" id="SSF46785">
    <property type="entry name" value="Winged helix' DNA-binding domain"/>
    <property type="match status" value="1"/>
</dbReference>
<keyword evidence="6" id="KW-0238">DNA-binding</keyword>
<dbReference type="Pfam" id="PF08279">
    <property type="entry name" value="HTH_11"/>
    <property type="match status" value="1"/>
</dbReference>
<dbReference type="AlphaFoldDB" id="K8W9N3"/>